<dbReference type="Proteomes" id="UP000054032">
    <property type="component" value="Unassembled WGS sequence"/>
</dbReference>
<dbReference type="eggNOG" id="KOG2029">
    <property type="taxonomic scope" value="Eukaryota"/>
</dbReference>
<evidence type="ECO:0000256" key="3">
    <source>
        <dbReference type="ARBA" id="ARBA00004370"/>
    </source>
</evidence>
<evidence type="ECO:0000256" key="6">
    <source>
        <dbReference type="ARBA" id="ARBA00023128"/>
    </source>
</evidence>
<evidence type="ECO:0000256" key="5">
    <source>
        <dbReference type="ARBA" id="ARBA00022824"/>
    </source>
</evidence>
<proteinExistence type="inferred from homology"/>
<dbReference type="EMBL" id="KI963982">
    <property type="protein sequence ID" value="EUC45530.1"/>
    <property type="molecule type" value="Genomic_DNA"/>
</dbReference>
<feature type="domain" description="DUF676" evidence="8">
    <location>
        <begin position="87"/>
        <end position="170"/>
    </location>
</feature>
<comment type="similarity">
    <text evidence="4">Belongs to the putative lipase ROG1 family.</text>
</comment>
<gene>
    <name evidence="9" type="ORF">COCMIDRAFT_95224</name>
</gene>
<organism evidence="9 10">
    <name type="scientific">Bipolaris oryzae ATCC 44560</name>
    <dbReference type="NCBI Taxonomy" id="930090"/>
    <lineage>
        <taxon>Eukaryota</taxon>
        <taxon>Fungi</taxon>
        <taxon>Dikarya</taxon>
        <taxon>Ascomycota</taxon>
        <taxon>Pezizomycotina</taxon>
        <taxon>Dothideomycetes</taxon>
        <taxon>Pleosporomycetidae</taxon>
        <taxon>Pleosporales</taxon>
        <taxon>Pleosporineae</taxon>
        <taxon>Pleosporaceae</taxon>
        <taxon>Bipolaris</taxon>
    </lineage>
</organism>
<dbReference type="GO" id="GO:0016020">
    <property type="term" value="C:membrane"/>
    <property type="evidence" value="ECO:0007669"/>
    <property type="project" value="UniProtKB-SubCell"/>
</dbReference>
<evidence type="ECO:0000259" key="8">
    <source>
        <dbReference type="Pfam" id="PF05057"/>
    </source>
</evidence>
<dbReference type="KEGG" id="bor:COCMIDRAFT_95224"/>
<dbReference type="PANTHER" id="PTHR48182:SF2">
    <property type="entry name" value="PROTEIN SERAC1"/>
    <property type="match status" value="1"/>
</dbReference>
<keyword evidence="7" id="KW-0472">Membrane</keyword>
<dbReference type="InterPro" id="IPR029058">
    <property type="entry name" value="AB_hydrolase_fold"/>
</dbReference>
<dbReference type="InterPro" id="IPR007751">
    <property type="entry name" value="DUF676_lipase-like"/>
</dbReference>
<name>W6Z6A9_COCMI</name>
<dbReference type="GO" id="GO:0005783">
    <property type="term" value="C:endoplasmic reticulum"/>
    <property type="evidence" value="ECO:0007669"/>
    <property type="project" value="UniProtKB-SubCell"/>
</dbReference>
<dbReference type="OrthoDB" id="5086500at2759"/>
<evidence type="ECO:0000313" key="10">
    <source>
        <dbReference type="Proteomes" id="UP000054032"/>
    </source>
</evidence>
<reference evidence="9 10" key="1">
    <citation type="journal article" date="2013" name="PLoS Genet.">
        <title>Comparative genome structure, secondary metabolite, and effector coding capacity across Cochliobolus pathogens.</title>
        <authorList>
            <person name="Condon B.J."/>
            <person name="Leng Y."/>
            <person name="Wu D."/>
            <person name="Bushley K.E."/>
            <person name="Ohm R.A."/>
            <person name="Otillar R."/>
            <person name="Martin J."/>
            <person name="Schackwitz W."/>
            <person name="Grimwood J."/>
            <person name="MohdZainudin N."/>
            <person name="Xue C."/>
            <person name="Wang R."/>
            <person name="Manning V.A."/>
            <person name="Dhillon B."/>
            <person name="Tu Z.J."/>
            <person name="Steffenson B.J."/>
            <person name="Salamov A."/>
            <person name="Sun H."/>
            <person name="Lowry S."/>
            <person name="LaButti K."/>
            <person name="Han J."/>
            <person name="Copeland A."/>
            <person name="Lindquist E."/>
            <person name="Barry K."/>
            <person name="Schmutz J."/>
            <person name="Baker S.E."/>
            <person name="Ciuffetti L.M."/>
            <person name="Grigoriev I.V."/>
            <person name="Zhong S."/>
            <person name="Turgeon B.G."/>
        </authorList>
    </citation>
    <scope>NUCLEOTIDE SEQUENCE [LARGE SCALE GENOMIC DNA]</scope>
    <source>
        <strain evidence="9 10">ATCC 44560</strain>
    </source>
</reference>
<keyword evidence="10" id="KW-1185">Reference proteome</keyword>
<evidence type="ECO:0000313" key="9">
    <source>
        <dbReference type="EMBL" id="EUC45530.1"/>
    </source>
</evidence>
<sequence>MCAFKLSNHSIVAVHGINGEPFTTWTDAGGSGNLWLRDFLPKAIPSSRIFTFGYTADFFSRSDMNILDCARSLLAGLDSQRTDGDELRPLVFIGHSLGGLVIKAALLEAKEKENPTWDAVRHGGVMFMGVPHDGAKLASFASSVSMIANIYSSTNTKMLKQLKSDSRDLWELSRRFGNIQKYLRLVSVLEAERTVSGSGRGSIKVVHDDSARLNLGEDEYKIDGSDHSTVCKFGDANNPEYIKVQNSLKKLTQPTQPVSRT</sequence>
<keyword evidence="6" id="KW-0496">Mitochondrion</keyword>
<protein>
    <recommendedName>
        <fullName evidence="8">DUF676 domain-containing protein</fullName>
    </recommendedName>
</protein>
<accession>W6Z6A9</accession>
<evidence type="ECO:0000256" key="1">
    <source>
        <dbReference type="ARBA" id="ARBA00004173"/>
    </source>
</evidence>
<evidence type="ECO:0000256" key="4">
    <source>
        <dbReference type="ARBA" id="ARBA00007920"/>
    </source>
</evidence>
<dbReference type="RefSeq" id="XP_007687936.1">
    <property type="nucleotide sequence ID" value="XM_007689746.1"/>
</dbReference>
<dbReference type="SUPFAM" id="SSF53474">
    <property type="entry name" value="alpha/beta-Hydrolases"/>
    <property type="match status" value="1"/>
</dbReference>
<evidence type="ECO:0000256" key="2">
    <source>
        <dbReference type="ARBA" id="ARBA00004240"/>
    </source>
</evidence>
<dbReference type="Gene3D" id="3.40.50.1820">
    <property type="entry name" value="alpha/beta hydrolase"/>
    <property type="match status" value="1"/>
</dbReference>
<dbReference type="AlphaFoldDB" id="W6Z6A9"/>
<dbReference type="InterPro" id="IPR052374">
    <property type="entry name" value="SERAC1"/>
</dbReference>
<dbReference type="PANTHER" id="PTHR48182">
    <property type="entry name" value="PROTEIN SERAC1"/>
    <property type="match status" value="1"/>
</dbReference>
<dbReference type="GeneID" id="19128609"/>
<dbReference type="HOGENOM" id="CLU_000288_182_1_1"/>
<evidence type="ECO:0000256" key="7">
    <source>
        <dbReference type="ARBA" id="ARBA00023136"/>
    </source>
</evidence>
<comment type="subcellular location">
    <subcellularLocation>
        <location evidence="2">Endoplasmic reticulum</location>
    </subcellularLocation>
    <subcellularLocation>
        <location evidence="3">Membrane</location>
    </subcellularLocation>
    <subcellularLocation>
        <location evidence="1">Mitochondrion</location>
    </subcellularLocation>
</comment>
<keyword evidence="5" id="KW-0256">Endoplasmic reticulum</keyword>
<dbReference type="GO" id="GO:0005739">
    <property type="term" value="C:mitochondrion"/>
    <property type="evidence" value="ECO:0007669"/>
    <property type="project" value="UniProtKB-SubCell"/>
</dbReference>
<dbReference type="Pfam" id="PF05057">
    <property type="entry name" value="DUF676"/>
    <property type="match status" value="1"/>
</dbReference>